<dbReference type="PaxDb" id="2903-EOD25289"/>
<dbReference type="RefSeq" id="XP_005777718.1">
    <property type="nucleotide sequence ID" value="XM_005777661.1"/>
</dbReference>
<keyword evidence="2" id="KW-1185">Reference proteome</keyword>
<dbReference type="KEGG" id="ehx:EMIHUDRAFT_237929"/>
<dbReference type="InterPro" id="IPR011042">
    <property type="entry name" value="6-blade_b-propeller_TolB-like"/>
</dbReference>
<accession>A0A0D3JP54</accession>
<name>A0A0D3JP54_EMIH1</name>
<protein>
    <recommendedName>
        <fullName evidence="3">SMP-30/Gluconolactonase/LRE-like region domain-containing protein</fullName>
    </recommendedName>
</protein>
<dbReference type="InterPro" id="IPR019405">
    <property type="entry name" value="Lactonase_7-beta_prop"/>
</dbReference>
<reference evidence="2" key="1">
    <citation type="journal article" date="2013" name="Nature">
        <title>Pan genome of the phytoplankton Emiliania underpins its global distribution.</title>
        <authorList>
            <person name="Read B.A."/>
            <person name="Kegel J."/>
            <person name="Klute M.J."/>
            <person name="Kuo A."/>
            <person name="Lefebvre S.C."/>
            <person name="Maumus F."/>
            <person name="Mayer C."/>
            <person name="Miller J."/>
            <person name="Monier A."/>
            <person name="Salamov A."/>
            <person name="Young J."/>
            <person name="Aguilar M."/>
            <person name="Claverie J.M."/>
            <person name="Frickenhaus S."/>
            <person name="Gonzalez K."/>
            <person name="Herman E.K."/>
            <person name="Lin Y.C."/>
            <person name="Napier J."/>
            <person name="Ogata H."/>
            <person name="Sarno A.F."/>
            <person name="Shmutz J."/>
            <person name="Schroeder D."/>
            <person name="de Vargas C."/>
            <person name="Verret F."/>
            <person name="von Dassow P."/>
            <person name="Valentin K."/>
            <person name="Van de Peer Y."/>
            <person name="Wheeler G."/>
            <person name="Dacks J.B."/>
            <person name="Delwiche C.F."/>
            <person name="Dyhrman S.T."/>
            <person name="Glockner G."/>
            <person name="John U."/>
            <person name="Richards T."/>
            <person name="Worden A.Z."/>
            <person name="Zhang X."/>
            <person name="Grigoriev I.V."/>
            <person name="Allen A.E."/>
            <person name="Bidle K."/>
            <person name="Borodovsky M."/>
            <person name="Bowler C."/>
            <person name="Brownlee C."/>
            <person name="Cock J.M."/>
            <person name="Elias M."/>
            <person name="Gladyshev V.N."/>
            <person name="Groth M."/>
            <person name="Guda C."/>
            <person name="Hadaegh A."/>
            <person name="Iglesias-Rodriguez M.D."/>
            <person name="Jenkins J."/>
            <person name="Jones B.M."/>
            <person name="Lawson T."/>
            <person name="Leese F."/>
            <person name="Lindquist E."/>
            <person name="Lobanov A."/>
            <person name="Lomsadze A."/>
            <person name="Malik S.B."/>
            <person name="Marsh M.E."/>
            <person name="Mackinder L."/>
            <person name="Mock T."/>
            <person name="Mueller-Roeber B."/>
            <person name="Pagarete A."/>
            <person name="Parker M."/>
            <person name="Probert I."/>
            <person name="Quesneville H."/>
            <person name="Raines C."/>
            <person name="Rensing S.A."/>
            <person name="Riano-Pachon D.M."/>
            <person name="Richier S."/>
            <person name="Rokitta S."/>
            <person name="Shiraiwa Y."/>
            <person name="Soanes D.M."/>
            <person name="van der Giezen M."/>
            <person name="Wahlund T.M."/>
            <person name="Williams B."/>
            <person name="Wilson W."/>
            <person name="Wolfe G."/>
            <person name="Wurch L.L."/>
        </authorList>
    </citation>
    <scope>NUCLEOTIDE SEQUENCE</scope>
</reference>
<evidence type="ECO:0000313" key="1">
    <source>
        <dbReference type="EnsemblProtists" id="EOD25289"/>
    </source>
</evidence>
<organism evidence="1 2">
    <name type="scientific">Emiliania huxleyi (strain CCMP1516)</name>
    <dbReference type="NCBI Taxonomy" id="280463"/>
    <lineage>
        <taxon>Eukaryota</taxon>
        <taxon>Haptista</taxon>
        <taxon>Haptophyta</taxon>
        <taxon>Prymnesiophyceae</taxon>
        <taxon>Isochrysidales</taxon>
        <taxon>Noelaerhabdaceae</taxon>
        <taxon>Emiliania</taxon>
    </lineage>
</organism>
<dbReference type="AlphaFoldDB" id="A0A0D3JP54"/>
<dbReference type="SUPFAM" id="SSF101898">
    <property type="entry name" value="NHL repeat"/>
    <property type="match status" value="1"/>
</dbReference>
<evidence type="ECO:0000313" key="2">
    <source>
        <dbReference type="Proteomes" id="UP000013827"/>
    </source>
</evidence>
<dbReference type="EnsemblProtists" id="EOD25289">
    <property type="protein sequence ID" value="EOD25289"/>
    <property type="gene ID" value="EMIHUDRAFT_237929"/>
</dbReference>
<reference evidence="1" key="2">
    <citation type="submission" date="2024-10" db="UniProtKB">
        <authorList>
            <consortium name="EnsemblProtists"/>
        </authorList>
    </citation>
    <scope>IDENTIFICATION</scope>
</reference>
<proteinExistence type="predicted"/>
<sequence>MASRKRALAAGEGEEEGEAVPVAGGFEAPIFGARVVGQVTTLALEGEDGPPASLLRAVASDRSGGWYVTTEHSLLHVSAAGRIHTIATCEDCRGIALSPDGSAIALFVAEFGGHKIRRVEVATGAVSTLAGSGAQGSADGMGDAAQFSRPIGVAVSPDGSALFVADFGSHKIRRVEVATGAVTTVAGRGTAGSADGVVGDAAQFNGPHGATISPDGSELFVADCWNNKIRRVEVATGAVTTVAGSGTTGSADGVGGAAEFSRPIGVALSPDGSTLLVRAGGSLRQVCVAAPPPPPSFAPLVVPPSTLVADLKKMRGDASLPDGKVTFIVGDDDERIEHVSKSLLCVRSDTFHDRVLRRARGAGHQNG</sequence>
<dbReference type="Pfam" id="PF10282">
    <property type="entry name" value="Lactonase"/>
    <property type="match status" value="1"/>
</dbReference>
<dbReference type="GeneID" id="17270834"/>
<dbReference type="Gene3D" id="2.120.10.30">
    <property type="entry name" value="TolB, C-terminal domain"/>
    <property type="match status" value="3"/>
</dbReference>
<evidence type="ECO:0008006" key="3">
    <source>
        <dbReference type="Google" id="ProtNLM"/>
    </source>
</evidence>
<dbReference type="STRING" id="2903.R1EWP1"/>
<dbReference type="eggNOG" id="KOG2177">
    <property type="taxonomic scope" value="Eukaryota"/>
</dbReference>
<dbReference type="Proteomes" id="UP000013827">
    <property type="component" value="Unassembled WGS sequence"/>
</dbReference>
<dbReference type="PANTHER" id="PTHR46388:SF2">
    <property type="entry name" value="NHL REPEAT-CONTAINING PROTEIN 2"/>
    <property type="match status" value="1"/>
</dbReference>
<dbReference type="HOGENOM" id="CLU_035377_1_0_1"/>
<dbReference type="PANTHER" id="PTHR46388">
    <property type="entry name" value="NHL REPEAT-CONTAINING PROTEIN 2"/>
    <property type="match status" value="1"/>
</dbReference>